<name>A0A2U3QH01_9BACT</name>
<keyword evidence="7 9" id="KW-0456">Lyase</keyword>
<evidence type="ECO:0000256" key="8">
    <source>
        <dbReference type="ARBA" id="ARBA00049047"/>
    </source>
</evidence>
<comment type="similarity">
    <text evidence="9 10">Belongs to the TrpA family.</text>
</comment>
<dbReference type="InterPro" id="IPR002028">
    <property type="entry name" value="Trp_synthase_suA"/>
</dbReference>
<protein>
    <recommendedName>
        <fullName evidence="9">Tryptophan synthase alpha chain</fullName>
        <ecNumber evidence="9">4.2.1.20</ecNumber>
    </recommendedName>
</protein>
<comment type="catalytic activity">
    <reaction evidence="8 9">
        <text>(1S,2R)-1-C-(indol-3-yl)glycerol 3-phosphate + L-serine = D-glyceraldehyde 3-phosphate + L-tryptophan + H2O</text>
        <dbReference type="Rhea" id="RHEA:10532"/>
        <dbReference type="ChEBI" id="CHEBI:15377"/>
        <dbReference type="ChEBI" id="CHEBI:33384"/>
        <dbReference type="ChEBI" id="CHEBI:57912"/>
        <dbReference type="ChEBI" id="CHEBI:58866"/>
        <dbReference type="ChEBI" id="CHEBI:59776"/>
        <dbReference type="EC" id="4.2.1.20"/>
    </reaction>
</comment>
<sequence>MSRIEKKFKEVLRRRGKAFIPYVMAGDPSLERTREMVAILEECGADIIELGVPFSDPLADGPTIQGAAQRALGEGVTLGKVLDLIGSLRQSTQIPIVLMTYYNLIFRYGEEKFVRDASLAGADGMIVPDLPPDEAGSLLSLSKDPGFDIIFLVAPTSTYERIKKVTRASRGFIYYVSITGITGSKLSVDPSIGSHIAKIKQMSGKPVAVGFGISTPHEASEIARIADGVIVGSAIVKRVSDSNENLKDYLIALRKAIR</sequence>
<feature type="active site" description="Proton acceptor" evidence="9">
    <location>
        <position position="49"/>
    </location>
</feature>
<evidence type="ECO:0000256" key="10">
    <source>
        <dbReference type="RuleBase" id="RU003662"/>
    </source>
</evidence>
<dbReference type="GO" id="GO:0004834">
    <property type="term" value="F:tryptophan synthase activity"/>
    <property type="evidence" value="ECO:0007669"/>
    <property type="project" value="UniProtKB-UniRule"/>
</dbReference>
<evidence type="ECO:0000256" key="3">
    <source>
        <dbReference type="ARBA" id="ARBA00011270"/>
    </source>
</evidence>
<keyword evidence="12" id="KW-1185">Reference proteome</keyword>
<dbReference type="CDD" id="cd04724">
    <property type="entry name" value="Tryptophan_synthase_alpha"/>
    <property type="match status" value="1"/>
</dbReference>
<dbReference type="UniPathway" id="UPA00035">
    <property type="reaction ID" value="UER00044"/>
</dbReference>
<dbReference type="InterPro" id="IPR018204">
    <property type="entry name" value="Trp_synthase_alpha_AS"/>
</dbReference>
<proteinExistence type="inferred from homology"/>
<reference evidence="12" key="1">
    <citation type="submission" date="2018-03" db="EMBL/GenBank/DDBJ databases">
        <authorList>
            <person name="Zecchin S."/>
        </authorList>
    </citation>
    <scope>NUCLEOTIDE SEQUENCE [LARGE SCALE GENOMIC DNA]</scope>
</reference>
<dbReference type="Proteomes" id="UP000245125">
    <property type="component" value="Unassembled WGS sequence"/>
</dbReference>
<keyword evidence="5 9" id="KW-0822">Tryptophan biosynthesis</keyword>
<dbReference type="OrthoDB" id="9804578at2"/>
<feature type="active site" description="Proton acceptor" evidence="9">
    <location>
        <position position="60"/>
    </location>
</feature>
<dbReference type="HAMAP" id="MF_00131">
    <property type="entry name" value="Trp_synth_alpha"/>
    <property type="match status" value="1"/>
</dbReference>
<keyword evidence="6 9" id="KW-0057">Aromatic amino acid biosynthesis</keyword>
<evidence type="ECO:0000256" key="6">
    <source>
        <dbReference type="ARBA" id="ARBA00023141"/>
    </source>
</evidence>
<dbReference type="AlphaFoldDB" id="A0A2U3QH01"/>
<dbReference type="Gene3D" id="3.20.20.70">
    <property type="entry name" value="Aldolase class I"/>
    <property type="match status" value="1"/>
</dbReference>
<evidence type="ECO:0000256" key="2">
    <source>
        <dbReference type="ARBA" id="ARBA00004733"/>
    </source>
</evidence>
<dbReference type="NCBIfam" id="TIGR00262">
    <property type="entry name" value="trpA"/>
    <property type="match status" value="1"/>
</dbReference>
<comment type="pathway">
    <text evidence="2 9">Amino-acid biosynthesis; L-tryptophan biosynthesis; L-tryptophan from chorismate: step 5/5.</text>
</comment>
<comment type="subunit">
    <text evidence="3 9">Tetramer of two alpha and two beta chains.</text>
</comment>
<organism evidence="11 12">
    <name type="scientific">Candidatus Sulfobium mesophilum</name>
    <dbReference type="NCBI Taxonomy" id="2016548"/>
    <lineage>
        <taxon>Bacteria</taxon>
        <taxon>Pseudomonadati</taxon>
        <taxon>Nitrospirota</taxon>
        <taxon>Nitrospiria</taxon>
        <taxon>Nitrospirales</taxon>
        <taxon>Nitrospiraceae</taxon>
        <taxon>Candidatus Sulfobium</taxon>
    </lineage>
</organism>
<dbReference type="PANTHER" id="PTHR43406">
    <property type="entry name" value="TRYPTOPHAN SYNTHASE, ALPHA CHAIN"/>
    <property type="match status" value="1"/>
</dbReference>
<evidence type="ECO:0000313" key="12">
    <source>
        <dbReference type="Proteomes" id="UP000245125"/>
    </source>
</evidence>
<dbReference type="GO" id="GO:0005829">
    <property type="term" value="C:cytosol"/>
    <property type="evidence" value="ECO:0007669"/>
    <property type="project" value="TreeGrafter"/>
</dbReference>
<dbReference type="PROSITE" id="PS00167">
    <property type="entry name" value="TRP_SYNTHASE_ALPHA"/>
    <property type="match status" value="1"/>
</dbReference>
<evidence type="ECO:0000256" key="4">
    <source>
        <dbReference type="ARBA" id="ARBA00022605"/>
    </source>
</evidence>
<keyword evidence="4 9" id="KW-0028">Amino-acid biosynthesis</keyword>
<dbReference type="Pfam" id="PF00290">
    <property type="entry name" value="Trp_syntA"/>
    <property type="match status" value="1"/>
</dbReference>
<evidence type="ECO:0000256" key="5">
    <source>
        <dbReference type="ARBA" id="ARBA00022822"/>
    </source>
</evidence>
<dbReference type="SUPFAM" id="SSF51366">
    <property type="entry name" value="Ribulose-phoshate binding barrel"/>
    <property type="match status" value="1"/>
</dbReference>
<evidence type="ECO:0000256" key="7">
    <source>
        <dbReference type="ARBA" id="ARBA00023239"/>
    </source>
</evidence>
<evidence type="ECO:0000313" key="11">
    <source>
        <dbReference type="EMBL" id="SPQ00639.1"/>
    </source>
</evidence>
<dbReference type="FunFam" id="3.20.20.70:FF:000037">
    <property type="entry name" value="Tryptophan synthase alpha chain"/>
    <property type="match status" value="1"/>
</dbReference>
<dbReference type="PANTHER" id="PTHR43406:SF1">
    <property type="entry name" value="TRYPTOPHAN SYNTHASE ALPHA CHAIN, CHLOROPLASTIC"/>
    <property type="match status" value="1"/>
</dbReference>
<dbReference type="InterPro" id="IPR013785">
    <property type="entry name" value="Aldolase_TIM"/>
</dbReference>
<dbReference type="EC" id="4.2.1.20" evidence="9"/>
<evidence type="ECO:0000256" key="1">
    <source>
        <dbReference type="ARBA" id="ARBA00003365"/>
    </source>
</evidence>
<evidence type="ECO:0000256" key="9">
    <source>
        <dbReference type="HAMAP-Rule" id="MF_00131"/>
    </source>
</evidence>
<gene>
    <name evidence="9 11" type="primary">trpA</name>
    <name evidence="11" type="ORF">NBG4_30033</name>
</gene>
<dbReference type="InterPro" id="IPR011060">
    <property type="entry name" value="RibuloseP-bd_barrel"/>
</dbReference>
<comment type="function">
    <text evidence="1 9">The alpha subunit is responsible for the aldol cleavage of indoleglycerol phosphate to indole and glyceraldehyde 3-phosphate.</text>
</comment>
<dbReference type="EMBL" id="OUUY01000075">
    <property type="protein sequence ID" value="SPQ00639.1"/>
    <property type="molecule type" value="Genomic_DNA"/>
</dbReference>
<accession>A0A2U3QH01</accession>